<dbReference type="PANTHER" id="PTHR46680">
    <property type="entry name" value="NF-KAPPA-B INHIBITOR ALPHA"/>
    <property type="match status" value="1"/>
</dbReference>
<dbReference type="AlphaFoldDB" id="A0A7W2FMZ9"/>
<dbReference type="SMART" id="SM00248">
    <property type="entry name" value="ANK"/>
    <property type="match status" value="3"/>
</dbReference>
<dbReference type="InterPro" id="IPR002110">
    <property type="entry name" value="Ankyrin_rpt"/>
</dbReference>
<dbReference type="PROSITE" id="PS50088">
    <property type="entry name" value="ANK_REPEAT"/>
    <property type="match status" value="2"/>
</dbReference>
<dbReference type="Pfam" id="PF12796">
    <property type="entry name" value="Ank_2"/>
    <property type="match status" value="1"/>
</dbReference>
<feature type="repeat" description="ANK" evidence="3">
    <location>
        <begin position="821"/>
        <end position="853"/>
    </location>
</feature>
<dbReference type="SUPFAM" id="SSF48403">
    <property type="entry name" value="Ankyrin repeat"/>
    <property type="match status" value="1"/>
</dbReference>
<evidence type="ECO:0000256" key="2">
    <source>
        <dbReference type="ARBA" id="ARBA00023043"/>
    </source>
</evidence>
<dbReference type="GO" id="GO:0051059">
    <property type="term" value="F:NF-kappaB binding"/>
    <property type="evidence" value="ECO:0007669"/>
    <property type="project" value="TreeGrafter"/>
</dbReference>
<dbReference type="Gene3D" id="1.25.40.20">
    <property type="entry name" value="Ankyrin repeat-containing domain"/>
    <property type="match status" value="1"/>
</dbReference>
<dbReference type="InterPro" id="IPR036770">
    <property type="entry name" value="Ankyrin_rpt-contain_sf"/>
</dbReference>
<sequence length="900" mass="103068">MATFPTFESVLLQIAKALGANRNMTSKSKSKFKYGDMSMDNLSDTWESLLGEIADALGLDESVKDDLISNILVDYQMHKAIELDIYSSKATQRKIVWQYLARVLVPALARHSVFWQITSNMDEGMPGGRFWYLPVADSPVEPTQLHLPVPQVLDWLIDLIQDSNTKIANNLEDDLRIYDSAGTVLRNLYNWQKAKSTPEISSINNTFPDEVKIQFLGCFEPDEKSPQFEQALSFIEKKGLLPAALQHEIAINEDDLKRIINAECSAEEKLDFVQKLKLRYQAPSTKTIRRRLLIARAIQEGYEQLVKFLTPTIDKLCIDLNENKALQLVQLYNDVYNRTLDAHLEKRHIDGKLREFAENVYFTENLPPFLRYDLLLAFASDHEQPAPMVSDRLNSIFSRHGEEDNLDNILPTSEDDIRLMMNVIREEGLQSNNYFMQLEALVEKLAQNKAPYKQLQKMDDFEVVYGAMGHHYPNPKILEMIIGRLSELETTSEQSMKRILLELEYLLLVKPFDSKAEEKVSALIKNAKKCDDFECSKAQVLRFEAYHFIAQNKLPEAEKNLNLAIDECKKYSFGKLRGNLAKVAFSLALANQKLIPNNHEKYFRDMTYWGGFDGEADNSEEIDIYGVSRKLHEDFWENTYNCYPDYKPLFATSRSDFQVFIRDLLPCIKSNKPISQILKKHTFLKKKQLKYPQADSVIMLMMKISYDTLGKLRFYGQTMPPEIESEIHSAFTGIIAAIREIIQEWPDIINVSDFKQQTPLMLAAHNKDYETVEVLLKANADTDLRDFTGRAALHSAAASRCLRSASLILEYGCDATIANLEGATALHTATRMGERPIVELLIEKRPELLQIEDSEGYLPEQLAKVIATDTLAYELLSQYLISECRTVVTQGTYEKMLEVF</sequence>
<keyword evidence="1" id="KW-0677">Repeat</keyword>
<reference evidence="4 5" key="1">
    <citation type="submission" date="2020-07" db="EMBL/GenBank/DDBJ databases">
        <title>Vibrio marinisediminis sp. nov., isolated from marine sediment.</title>
        <authorList>
            <person name="Ji X."/>
        </authorList>
    </citation>
    <scope>NUCLEOTIDE SEQUENCE [LARGE SCALE GENOMIC DNA]</scope>
    <source>
        <strain evidence="4 5">404</strain>
    </source>
</reference>
<feature type="repeat" description="ANK" evidence="3">
    <location>
        <begin position="755"/>
        <end position="787"/>
    </location>
</feature>
<accession>A0A7W2FMZ9</accession>
<comment type="caution">
    <text evidence="4">The sequence shown here is derived from an EMBL/GenBank/DDBJ whole genome shotgun (WGS) entry which is preliminary data.</text>
</comment>
<organism evidence="4 5">
    <name type="scientific">Vibrio marinisediminis</name>
    <dbReference type="NCBI Taxonomy" id="2758441"/>
    <lineage>
        <taxon>Bacteria</taxon>
        <taxon>Pseudomonadati</taxon>
        <taxon>Pseudomonadota</taxon>
        <taxon>Gammaproteobacteria</taxon>
        <taxon>Vibrionales</taxon>
        <taxon>Vibrionaceae</taxon>
        <taxon>Vibrio</taxon>
    </lineage>
</organism>
<dbReference type="RefSeq" id="WP_182105723.1">
    <property type="nucleotide sequence ID" value="NZ_JACFYF010000001.1"/>
</dbReference>
<dbReference type="PANTHER" id="PTHR46680:SF3">
    <property type="entry name" value="NF-KAPPA-B INHIBITOR CACTUS"/>
    <property type="match status" value="1"/>
</dbReference>
<dbReference type="EMBL" id="JACFYF010000001">
    <property type="protein sequence ID" value="MBA5760947.1"/>
    <property type="molecule type" value="Genomic_DNA"/>
</dbReference>
<name>A0A7W2FMZ9_9VIBR</name>
<evidence type="ECO:0000313" key="5">
    <source>
        <dbReference type="Proteomes" id="UP000571701"/>
    </source>
</evidence>
<dbReference type="PROSITE" id="PS50297">
    <property type="entry name" value="ANK_REP_REGION"/>
    <property type="match status" value="2"/>
</dbReference>
<keyword evidence="5" id="KW-1185">Reference proteome</keyword>
<evidence type="ECO:0000256" key="1">
    <source>
        <dbReference type="ARBA" id="ARBA00022737"/>
    </source>
</evidence>
<dbReference type="GO" id="GO:0005829">
    <property type="term" value="C:cytosol"/>
    <property type="evidence" value="ECO:0007669"/>
    <property type="project" value="TreeGrafter"/>
</dbReference>
<dbReference type="InterPro" id="IPR051070">
    <property type="entry name" value="NF-kappa-B_inhibitor"/>
</dbReference>
<dbReference type="GO" id="GO:0071356">
    <property type="term" value="P:cellular response to tumor necrosis factor"/>
    <property type="evidence" value="ECO:0007669"/>
    <property type="project" value="TreeGrafter"/>
</dbReference>
<gene>
    <name evidence="4" type="ORF">H2O73_01230</name>
</gene>
<proteinExistence type="predicted"/>
<dbReference type="Proteomes" id="UP000571701">
    <property type="component" value="Unassembled WGS sequence"/>
</dbReference>
<evidence type="ECO:0000313" key="4">
    <source>
        <dbReference type="EMBL" id="MBA5760947.1"/>
    </source>
</evidence>
<evidence type="ECO:0000256" key="3">
    <source>
        <dbReference type="PROSITE-ProRule" id="PRU00023"/>
    </source>
</evidence>
<keyword evidence="2 3" id="KW-0040">ANK repeat</keyword>
<protein>
    <submittedName>
        <fullName evidence="4">Ankyrin repeat domain-containing protein</fullName>
    </submittedName>
</protein>